<dbReference type="InterPro" id="IPR019368">
    <property type="entry name" value="Ribosomal_mS29"/>
</dbReference>
<dbReference type="Pfam" id="PF10236">
    <property type="entry name" value="DAP3"/>
    <property type="match status" value="1"/>
</dbReference>
<evidence type="ECO:0000256" key="2">
    <source>
        <dbReference type="ARBA" id="ARBA00009863"/>
    </source>
</evidence>
<sequence length="308" mass="32847">MASLKIGGETAVHFVQSQLAPGGGILKRAFVNTVVDAVNAHKPVVIDGPIGAGKSCTLEHIVSAHRSESPESVIVYIKDASEYFDGRHPYKRAANGSWHLPTATSALLSDVLAANKSSLQSSVTSTSFSFGPSTKVDASAPLEALVKVGAGSAERASDVCEALFEELRKMPNSLIAIDHVNALFSQTRYFSTESKPLLARDFSLGYSLRSFFFPPSSSRKPFAGHVVGATSRTNPRFPGKQLESFANVQKFTVPVYSKSEAQQVVDFYAAQGVILAGSQGQTEVDRLLVVSGGNAKRVLEVAQNPKAF</sequence>
<keyword evidence="3" id="KW-0809">Transit peptide</keyword>
<evidence type="ECO:0000256" key="7">
    <source>
        <dbReference type="ARBA" id="ARBA00035140"/>
    </source>
</evidence>
<dbReference type="EMBL" id="MCFL01000010">
    <property type="protein sequence ID" value="ORZ38021.1"/>
    <property type="molecule type" value="Genomic_DNA"/>
</dbReference>
<keyword evidence="6" id="KW-0687">Ribonucleoprotein</keyword>
<comment type="similarity">
    <text evidence="2">Belongs to the mitochondrion-specific ribosomal protein mS29 family.</text>
</comment>
<evidence type="ECO:0000313" key="8">
    <source>
        <dbReference type="EMBL" id="ORZ38021.1"/>
    </source>
</evidence>
<dbReference type="OrthoDB" id="274828at2759"/>
<accession>A0A1Y2HW93</accession>
<dbReference type="GO" id="GO:0003735">
    <property type="term" value="F:structural constituent of ribosome"/>
    <property type="evidence" value="ECO:0007669"/>
    <property type="project" value="TreeGrafter"/>
</dbReference>
<dbReference type="SUPFAM" id="SSF52540">
    <property type="entry name" value="P-loop containing nucleoside triphosphate hydrolases"/>
    <property type="match status" value="1"/>
</dbReference>
<keyword evidence="5" id="KW-0496">Mitochondrion</keyword>
<dbReference type="InterPro" id="IPR027417">
    <property type="entry name" value="P-loop_NTPase"/>
</dbReference>
<evidence type="ECO:0000256" key="6">
    <source>
        <dbReference type="ARBA" id="ARBA00023274"/>
    </source>
</evidence>
<comment type="caution">
    <text evidence="8">The sequence shown here is derived from an EMBL/GenBank/DDBJ whole genome shotgun (WGS) entry which is preliminary data.</text>
</comment>
<name>A0A1Y2HW93_9FUNG</name>
<protein>
    <recommendedName>
        <fullName evidence="7">Small ribosomal subunit protein mS29</fullName>
    </recommendedName>
</protein>
<reference evidence="8 9" key="1">
    <citation type="submission" date="2016-07" db="EMBL/GenBank/DDBJ databases">
        <title>Pervasive Adenine N6-methylation of Active Genes in Fungi.</title>
        <authorList>
            <consortium name="DOE Joint Genome Institute"/>
            <person name="Mondo S.J."/>
            <person name="Dannebaum R.O."/>
            <person name="Kuo R.C."/>
            <person name="Labutti K."/>
            <person name="Haridas S."/>
            <person name="Kuo A."/>
            <person name="Salamov A."/>
            <person name="Ahrendt S.R."/>
            <person name="Lipzen A."/>
            <person name="Sullivan W."/>
            <person name="Andreopoulos W.B."/>
            <person name="Clum A."/>
            <person name="Lindquist E."/>
            <person name="Daum C."/>
            <person name="Ramamoorthy G.K."/>
            <person name="Gryganskyi A."/>
            <person name="Culley D."/>
            <person name="Magnuson J.K."/>
            <person name="James T.Y."/>
            <person name="O'Malley M.A."/>
            <person name="Stajich J.E."/>
            <person name="Spatafora J.W."/>
            <person name="Visel A."/>
            <person name="Grigoriev I.V."/>
        </authorList>
    </citation>
    <scope>NUCLEOTIDE SEQUENCE [LARGE SCALE GENOMIC DNA]</scope>
    <source>
        <strain evidence="8 9">PL171</strain>
    </source>
</reference>
<evidence type="ECO:0000256" key="1">
    <source>
        <dbReference type="ARBA" id="ARBA00004173"/>
    </source>
</evidence>
<evidence type="ECO:0000256" key="5">
    <source>
        <dbReference type="ARBA" id="ARBA00023128"/>
    </source>
</evidence>
<dbReference type="STRING" id="765915.A0A1Y2HW93"/>
<organism evidence="8 9">
    <name type="scientific">Catenaria anguillulae PL171</name>
    <dbReference type="NCBI Taxonomy" id="765915"/>
    <lineage>
        <taxon>Eukaryota</taxon>
        <taxon>Fungi</taxon>
        <taxon>Fungi incertae sedis</taxon>
        <taxon>Blastocladiomycota</taxon>
        <taxon>Blastocladiomycetes</taxon>
        <taxon>Blastocladiales</taxon>
        <taxon>Catenariaceae</taxon>
        <taxon>Catenaria</taxon>
    </lineage>
</organism>
<keyword evidence="9" id="KW-1185">Reference proteome</keyword>
<dbReference type="PANTHER" id="PTHR12810:SF0">
    <property type="entry name" value="SMALL RIBOSOMAL SUBUNIT PROTEIN MS29"/>
    <property type="match status" value="1"/>
</dbReference>
<dbReference type="GO" id="GO:0005763">
    <property type="term" value="C:mitochondrial small ribosomal subunit"/>
    <property type="evidence" value="ECO:0007669"/>
    <property type="project" value="TreeGrafter"/>
</dbReference>
<evidence type="ECO:0000256" key="4">
    <source>
        <dbReference type="ARBA" id="ARBA00022980"/>
    </source>
</evidence>
<dbReference type="Proteomes" id="UP000193411">
    <property type="component" value="Unassembled WGS sequence"/>
</dbReference>
<keyword evidence="4" id="KW-0689">Ribosomal protein</keyword>
<evidence type="ECO:0000313" key="9">
    <source>
        <dbReference type="Proteomes" id="UP000193411"/>
    </source>
</evidence>
<dbReference type="AlphaFoldDB" id="A0A1Y2HW93"/>
<comment type="subcellular location">
    <subcellularLocation>
        <location evidence="1">Mitochondrion</location>
    </subcellularLocation>
</comment>
<gene>
    <name evidence="8" type="ORF">BCR44DRAFT_37051</name>
</gene>
<evidence type="ECO:0000256" key="3">
    <source>
        <dbReference type="ARBA" id="ARBA00022946"/>
    </source>
</evidence>
<dbReference type="PANTHER" id="PTHR12810">
    <property type="entry name" value="MITOCHONDRIAL 28S RIBOSOMAL PROTEIN S29"/>
    <property type="match status" value="1"/>
</dbReference>
<proteinExistence type="inferred from homology"/>